<reference evidence="9 10" key="1">
    <citation type="journal article" date="2024" name="BMC Genomics">
        <title>Genome assembly of redclaw crayfish (Cherax quadricarinatus) provides insights into its immune adaptation and hypoxia tolerance.</title>
        <authorList>
            <person name="Liu Z."/>
            <person name="Zheng J."/>
            <person name="Li H."/>
            <person name="Fang K."/>
            <person name="Wang S."/>
            <person name="He J."/>
            <person name="Zhou D."/>
            <person name="Weng S."/>
            <person name="Chi M."/>
            <person name="Gu Z."/>
            <person name="He J."/>
            <person name="Li F."/>
            <person name="Wang M."/>
        </authorList>
    </citation>
    <scope>NUCLEOTIDE SEQUENCE [LARGE SCALE GENOMIC DNA]</scope>
    <source>
        <strain evidence="9">ZL_2023a</strain>
    </source>
</reference>
<comment type="similarity">
    <text evidence="7">Belongs to the DHHC palmitoyltransferase family.</text>
</comment>
<feature type="transmembrane region" description="Helical" evidence="7">
    <location>
        <begin position="207"/>
        <end position="225"/>
    </location>
</feature>
<comment type="domain">
    <text evidence="7">The DHHC domain is required for palmitoyltransferase activity.</text>
</comment>
<evidence type="ECO:0000256" key="6">
    <source>
        <dbReference type="ARBA" id="ARBA00023315"/>
    </source>
</evidence>
<sequence length="281" mass="32058">MPHHQWMVGMPVFIVGLTVMARQQHRMKHPVMWPNPIYLGAYGGGLLSTLVCYFVGIEAHRHEPIIVSLIMWSTALCHIIIFYKLVTGDPGVVRAEGPLQEVLRGVGEGVVRGYCSECQLASPPFSHHCRLCVECHHQMDHHCLFLNTCIAANNHWHFVIFIMSNMVLMVGFLEAAYRITIPKAAQGDWVDMLLAHLWYLMDENMWTLLMIICNGASLIWAINLLNNQFQVIGSQQTTLCRLKLGNPLTKPTHREKVKNFWSFLVRGRVPLSSQTHYFSQV</sequence>
<dbReference type="GO" id="GO:0005794">
    <property type="term" value="C:Golgi apparatus"/>
    <property type="evidence" value="ECO:0007669"/>
    <property type="project" value="TreeGrafter"/>
</dbReference>
<dbReference type="PROSITE" id="PS50216">
    <property type="entry name" value="DHHC"/>
    <property type="match status" value="1"/>
</dbReference>
<dbReference type="InterPro" id="IPR001594">
    <property type="entry name" value="Palmitoyltrfase_DHHC"/>
</dbReference>
<evidence type="ECO:0000313" key="9">
    <source>
        <dbReference type="EMBL" id="KAK8745454.1"/>
    </source>
</evidence>
<comment type="caution">
    <text evidence="9">The sequence shown here is derived from an EMBL/GenBank/DDBJ whole genome shotgun (WGS) entry which is preliminary data.</text>
</comment>
<evidence type="ECO:0000256" key="2">
    <source>
        <dbReference type="ARBA" id="ARBA00022679"/>
    </source>
</evidence>
<dbReference type="GO" id="GO:0005783">
    <property type="term" value="C:endoplasmic reticulum"/>
    <property type="evidence" value="ECO:0007669"/>
    <property type="project" value="TreeGrafter"/>
</dbReference>
<keyword evidence="2 7" id="KW-0808">Transferase</keyword>
<dbReference type="EC" id="2.3.1.225" evidence="7"/>
<dbReference type="GO" id="GO:0019706">
    <property type="term" value="F:protein-cysteine S-palmitoyltransferase activity"/>
    <property type="evidence" value="ECO:0007669"/>
    <property type="project" value="UniProtKB-EC"/>
</dbReference>
<comment type="subcellular location">
    <subcellularLocation>
        <location evidence="1">Membrane</location>
        <topology evidence="1">Multi-pass membrane protein</topology>
    </subcellularLocation>
</comment>
<evidence type="ECO:0000256" key="3">
    <source>
        <dbReference type="ARBA" id="ARBA00022692"/>
    </source>
</evidence>
<evidence type="ECO:0000259" key="8">
    <source>
        <dbReference type="Pfam" id="PF01529"/>
    </source>
</evidence>
<feature type="transmembrane region" description="Helical" evidence="7">
    <location>
        <begin position="156"/>
        <end position="177"/>
    </location>
</feature>
<protein>
    <recommendedName>
        <fullName evidence="7">Palmitoyltransferase</fullName>
        <ecNumber evidence="7">2.3.1.225</ecNumber>
    </recommendedName>
</protein>
<keyword evidence="10" id="KW-1185">Reference proteome</keyword>
<comment type="catalytic activity">
    <reaction evidence="7">
        <text>L-cysteinyl-[protein] + hexadecanoyl-CoA = S-hexadecanoyl-L-cysteinyl-[protein] + CoA</text>
        <dbReference type="Rhea" id="RHEA:36683"/>
        <dbReference type="Rhea" id="RHEA-COMP:10131"/>
        <dbReference type="Rhea" id="RHEA-COMP:11032"/>
        <dbReference type="ChEBI" id="CHEBI:29950"/>
        <dbReference type="ChEBI" id="CHEBI:57287"/>
        <dbReference type="ChEBI" id="CHEBI:57379"/>
        <dbReference type="ChEBI" id="CHEBI:74151"/>
        <dbReference type="EC" id="2.3.1.225"/>
    </reaction>
</comment>
<evidence type="ECO:0000313" key="10">
    <source>
        <dbReference type="Proteomes" id="UP001445076"/>
    </source>
</evidence>
<dbReference type="GO" id="GO:0016020">
    <property type="term" value="C:membrane"/>
    <property type="evidence" value="ECO:0007669"/>
    <property type="project" value="UniProtKB-SubCell"/>
</dbReference>
<feature type="domain" description="Palmitoyltransferase DHHC" evidence="8">
    <location>
        <begin position="114"/>
        <end position="240"/>
    </location>
</feature>
<proteinExistence type="inferred from homology"/>
<dbReference type="EMBL" id="JARKIK010000019">
    <property type="protein sequence ID" value="KAK8745454.1"/>
    <property type="molecule type" value="Genomic_DNA"/>
</dbReference>
<dbReference type="InterPro" id="IPR039859">
    <property type="entry name" value="PFA4/ZDH16/20/ERF2-like"/>
</dbReference>
<dbReference type="Proteomes" id="UP001445076">
    <property type="component" value="Unassembled WGS sequence"/>
</dbReference>
<evidence type="ECO:0000256" key="5">
    <source>
        <dbReference type="ARBA" id="ARBA00023136"/>
    </source>
</evidence>
<dbReference type="AlphaFoldDB" id="A0AAW0Y5M7"/>
<dbReference type="Pfam" id="PF01529">
    <property type="entry name" value="DHHC"/>
    <property type="match status" value="1"/>
</dbReference>
<dbReference type="GO" id="GO:0006612">
    <property type="term" value="P:protein targeting to membrane"/>
    <property type="evidence" value="ECO:0007669"/>
    <property type="project" value="TreeGrafter"/>
</dbReference>
<evidence type="ECO:0000256" key="4">
    <source>
        <dbReference type="ARBA" id="ARBA00022989"/>
    </source>
</evidence>
<keyword evidence="3 7" id="KW-0812">Transmembrane</keyword>
<keyword evidence="5 7" id="KW-0472">Membrane</keyword>
<accession>A0AAW0Y5M7</accession>
<feature type="transmembrane region" description="Helical" evidence="7">
    <location>
        <begin position="37"/>
        <end position="57"/>
    </location>
</feature>
<evidence type="ECO:0000256" key="1">
    <source>
        <dbReference type="ARBA" id="ARBA00004141"/>
    </source>
</evidence>
<evidence type="ECO:0000256" key="7">
    <source>
        <dbReference type="RuleBase" id="RU079119"/>
    </source>
</evidence>
<dbReference type="PANTHER" id="PTHR22883">
    <property type="entry name" value="ZINC FINGER DHHC DOMAIN CONTAINING PROTEIN"/>
    <property type="match status" value="1"/>
</dbReference>
<keyword evidence="6 7" id="KW-0012">Acyltransferase</keyword>
<name>A0AAW0Y5M7_CHEQU</name>
<gene>
    <name evidence="9" type="ORF">OTU49_000194</name>
</gene>
<keyword evidence="4 7" id="KW-1133">Transmembrane helix</keyword>
<feature type="transmembrane region" description="Helical" evidence="7">
    <location>
        <begin position="64"/>
        <end position="83"/>
    </location>
</feature>
<organism evidence="9 10">
    <name type="scientific">Cherax quadricarinatus</name>
    <name type="common">Australian red claw crayfish</name>
    <dbReference type="NCBI Taxonomy" id="27406"/>
    <lineage>
        <taxon>Eukaryota</taxon>
        <taxon>Metazoa</taxon>
        <taxon>Ecdysozoa</taxon>
        <taxon>Arthropoda</taxon>
        <taxon>Crustacea</taxon>
        <taxon>Multicrustacea</taxon>
        <taxon>Malacostraca</taxon>
        <taxon>Eumalacostraca</taxon>
        <taxon>Eucarida</taxon>
        <taxon>Decapoda</taxon>
        <taxon>Pleocyemata</taxon>
        <taxon>Astacidea</taxon>
        <taxon>Parastacoidea</taxon>
        <taxon>Parastacidae</taxon>
        <taxon>Cherax</taxon>
    </lineage>
</organism>